<feature type="domain" description="Aldehyde dehydrogenase" evidence="3">
    <location>
        <begin position="16"/>
        <end position="473"/>
    </location>
</feature>
<dbReference type="Proteomes" id="UP001282284">
    <property type="component" value="Unassembled WGS sequence"/>
</dbReference>
<sequence length="482" mass="51760">METKVYGKPMYVAGRWVEKEAVIEVKNPQDGSFIAHVPAATENDVLMTIKEAESGAKTAASMPVHVRMAVLHKAADYIEKHRDTFATTIALEGSKTIREANGEVTRCIQTLRLSAEEARRIKGETIPFDQTESGENRIGYYTKFPIGLIAAITPFNDPLNLVAHKVGPAIASGNAIIVKPATATPLSALLLAEAFDNAGLPPKVLSVITGNGRIIGDLLVSHPAIRMVSFTGGLETGEEIAKKAGLKKLSMELGSNSPVIVMKDADMNEAVECTVAGAFSAAGQNCLGVQRIYIEQEVFEQFTTQFVQRTRQYNVGDKLSASTDMGPLISEKEAIRVESWVQEAVLEGAELLVGGVRTGAFYSPTVLVNVPMHCTIAQQEIFGPVVLLYPVNRLEMAIELANNVNYGLQAGIFTANIENAFKAIQGLEVGGILINDSSDFRIDGMPFGGVKGSGLGREGVKFAIEEMTETKVVSFKLGSLKG</sequence>
<dbReference type="InterPro" id="IPR051020">
    <property type="entry name" value="ALDH-related_metabolic_enz"/>
</dbReference>
<keyword evidence="5" id="KW-1185">Reference proteome</keyword>
<evidence type="ECO:0000313" key="4">
    <source>
        <dbReference type="EMBL" id="MDW0114842.1"/>
    </source>
</evidence>
<dbReference type="PANTHER" id="PTHR42991:SF1">
    <property type="entry name" value="ALDEHYDE DEHYDROGENASE"/>
    <property type="match status" value="1"/>
</dbReference>
<evidence type="ECO:0000259" key="3">
    <source>
        <dbReference type="Pfam" id="PF00171"/>
    </source>
</evidence>
<dbReference type="PANTHER" id="PTHR42991">
    <property type="entry name" value="ALDEHYDE DEHYDROGENASE"/>
    <property type="match status" value="1"/>
</dbReference>
<comment type="similarity">
    <text evidence="1">Belongs to the aldehyde dehydrogenase family.</text>
</comment>
<keyword evidence="2" id="KW-0560">Oxidoreductase</keyword>
<organism evidence="4 5">
    <name type="scientific">Sporosarcina saromensis</name>
    <dbReference type="NCBI Taxonomy" id="359365"/>
    <lineage>
        <taxon>Bacteria</taxon>
        <taxon>Bacillati</taxon>
        <taxon>Bacillota</taxon>
        <taxon>Bacilli</taxon>
        <taxon>Bacillales</taxon>
        <taxon>Caryophanaceae</taxon>
        <taxon>Sporosarcina</taxon>
    </lineage>
</organism>
<evidence type="ECO:0000313" key="5">
    <source>
        <dbReference type="Proteomes" id="UP001282284"/>
    </source>
</evidence>
<dbReference type="SUPFAM" id="SSF53720">
    <property type="entry name" value="ALDH-like"/>
    <property type="match status" value="1"/>
</dbReference>
<dbReference type="InterPro" id="IPR016163">
    <property type="entry name" value="Ald_DH_C"/>
</dbReference>
<dbReference type="CDD" id="cd07149">
    <property type="entry name" value="ALDH_y4uC"/>
    <property type="match status" value="1"/>
</dbReference>
<protein>
    <submittedName>
        <fullName evidence="4">Aldehyde dehydrogenase family protein</fullName>
    </submittedName>
</protein>
<dbReference type="EMBL" id="JAUBDI010000023">
    <property type="protein sequence ID" value="MDW0114842.1"/>
    <property type="molecule type" value="Genomic_DNA"/>
</dbReference>
<name>A0ABU4GEM6_9BACL</name>
<gene>
    <name evidence="4" type="ORF">QT711_16725</name>
</gene>
<reference evidence="4 5" key="1">
    <citation type="submission" date="2023-06" db="EMBL/GenBank/DDBJ databases">
        <title>Sporosarcina sp. nov., isolated from Korean traditional fermented seafood 'Jeotgal'.</title>
        <authorList>
            <person name="Yang A.I."/>
            <person name="Shin N.-R."/>
        </authorList>
    </citation>
    <scope>NUCLEOTIDE SEQUENCE [LARGE SCALE GENOMIC DNA]</scope>
    <source>
        <strain evidence="4 5">KCTC13119</strain>
    </source>
</reference>
<dbReference type="Gene3D" id="3.40.605.10">
    <property type="entry name" value="Aldehyde Dehydrogenase, Chain A, domain 1"/>
    <property type="match status" value="1"/>
</dbReference>
<dbReference type="InterPro" id="IPR015590">
    <property type="entry name" value="Aldehyde_DH_dom"/>
</dbReference>
<dbReference type="InterPro" id="IPR016162">
    <property type="entry name" value="Ald_DH_N"/>
</dbReference>
<dbReference type="InterPro" id="IPR016161">
    <property type="entry name" value="Ald_DH/histidinol_DH"/>
</dbReference>
<accession>A0ABU4GEM6</accession>
<dbReference type="Gene3D" id="3.40.309.10">
    <property type="entry name" value="Aldehyde Dehydrogenase, Chain A, domain 2"/>
    <property type="match status" value="1"/>
</dbReference>
<evidence type="ECO:0000256" key="1">
    <source>
        <dbReference type="ARBA" id="ARBA00009986"/>
    </source>
</evidence>
<comment type="caution">
    <text evidence="4">The sequence shown here is derived from an EMBL/GenBank/DDBJ whole genome shotgun (WGS) entry which is preliminary data.</text>
</comment>
<evidence type="ECO:0000256" key="2">
    <source>
        <dbReference type="ARBA" id="ARBA00023002"/>
    </source>
</evidence>
<proteinExistence type="inferred from homology"/>
<dbReference type="Pfam" id="PF00171">
    <property type="entry name" value="Aldedh"/>
    <property type="match status" value="1"/>
</dbReference>
<dbReference type="RefSeq" id="WP_317946178.1">
    <property type="nucleotide sequence ID" value="NZ_JAUBDI010000023.1"/>
</dbReference>